<protein>
    <submittedName>
        <fullName evidence="1">Uncharacterized protein</fullName>
    </submittedName>
</protein>
<evidence type="ECO:0000313" key="1">
    <source>
        <dbReference type="EMBL" id="CAB5364313.1"/>
    </source>
</evidence>
<proteinExistence type="predicted"/>
<dbReference type="AlphaFoldDB" id="A0A915Z7V4"/>
<reference evidence="1" key="1">
    <citation type="submission" date="2020-05" db="EMBL/GenBank/DDBJ databases">
        <authorList>
            <person name="Rincon C."/>
            <person name="Sanders R I."/>
            <person name="Robbins C."/>
            <person name="Chaturvedi A."/>
        </authorList>
    </citation>
    <scope>NUCLEOTIDE SEQUENCE</scope>
    <source>
        <strain evidence="1">CHB12</strain>
    </source>
</reference>
<dbReference type="Proteomes" id="UP000684084">
    <property type="component" value="Unassembled WGS sequence"/>
</dbReference>
<comment type="caution">
    <text evidence="1">The sequence shown here is derived from an EMBL/GenBank/DDBJ whole genome shotgun (WGS) entry which is preliminary data.</text>
</comment>
<organism evidence="1 2">
    <name type="scientific">Rhizophagus irregularis</name>
    <dbReference type="NCBI Taxonomy" id="588596"/>
    <lineage>
        <taxon>Eukaryota</taxon>
        <taxon>Fungi</taxon>
        <taxon>Fungi incertae sedis</taxon>
        <taxon>Mucoromycota</taxon>
        <taxon>Glomeromycotina</taxon>
        <taxon>Glomeromycetes</taxon>
        <taxon>Glomerales</taxon>
        <taxon>Glomeraceae</taxon>
        <taxon>Rhizophagus</taxon>
    </lineage>
</organism>
<gene>
    <name evidence="1" type="ORF">CHRIB12_LOCUS9943</name>
</gene>
<accession>A0A915Z7V4</accession>
<evidence type="ECO:0000313" key="2">
    <source>
        <dbReference type="Proteomes" id="UP000684084"/>
    </source>
</evidence>
<name>A0A915Z7V4_9GLOM</name>
<dbReference type="EMBL" id="CAGKOT010000019">
    <property type="protein sequence ID" value="CAB5364313.1"/>
    <property type="molecule type" value="Genomic_DNA"/>
</dbReference>
<sequence>MDLTQFNQAELKRRELIGLKKLGPNFVRISHPKAIYTSIPLSFFISKCSSINFSKEYISMELDFDIDIERSKVLGTKRNIEELYIDDSHGNNDKYLLN</sequence>
<dbReference type="OrthoDB" id="2454595at2759"/>